<gene>
    <name evidence="3" type="ORF">S12H4_14701</name>
</gene>
<feature type="domain" description="MOFRL-associated" evidence="2">
    <location>
        <begin position="1"/>
        <end position="195"/>
    </location>
</feature>
<dbReference type="InterPro" id="IPR007835">
    <property type="entry name" value="MOFRL"/>
</dbReference>
<dbReference type="GO" id="GO:0008887">
    <property type="term" value="F:glycerate kinase activity"/>
    <property type="evidence" value="ECO:0007669"/>
    <property type="project" value="InterPro"/>
</dbReference>
<sequence length="387" mass="41659">NIYVFGMGKATFVVAKALEDILSEKISGGIVIVKRGQAGTLHRIKVREASHPLPDRYGWRAAKELMTMAEMTKEGDIVFCAITGGSSALAPLPVPEISLGDKRRVTELLLRSGATIREINAVRKHLSCIKGGRMALAIFPAEIINLTVSDVIEDPLDYITGPTVPDTSTFDDAVLVLERYNLMDRTPRPIRNYLQMATPELETPKDFSGLPVHTFVLVKSASICEAAAKKAKTLGFNSMILTTYLEAESREAGSLFASIGKEIQRHQRPIRPPCAVVAGGESTVVIRDKPGYGGPNQEFVLGAALKLDESDRVVIAAIDSDGTDGPTSIAGGIVDPSTVARARDQGHDIFAHLVHHDTSSILQKLSDTIVTGHTGTNVNDLKVMLVS</sequence>
<dbReference type="PANTHER" id="PTHR12227">
    <property type="entry name" value="GLYCERATE KINASE"/>
    <property type="match status" value="1"/>
</dbReference>
<dbReference type="Pfam" id="PF05161">
    <property type="entry name" value="MOFRL"/>
    <property type="match status" value="1"/>
</dbReference>
<evidence type="ECO:0008006" key="4">
    <source>
        <dbReference type="Google" id="ProtNLM"/>
    </source>
</evidence>
<comment type="caution">
    <text evidence="3">The sequence shown here is derived from an EMBL/GenBank/DDBJ whole genome shotgun (WGS) entry which is preliminary data.</text>
</comment>
<dbReference type="Gene3D" id="3.40.50.10180">
    <property type="entry name" value="Glycerate kinase, MOFRL-like N-terminal domain"/>
    <property type="match status" value="1"/>
</dbReference>
<dbReference type="InterPro" id="IPR039760">
    <property type="entry name" value="MOFRL_protein"/>
</dbReference>
<organism evidence="3">
    <name type="scientific">marine sediment metagenome</name>
    <dbReference type="NCBI Taxonomy" id="412755"/>
    <lineage>
        <taxon>unclassified sequences</taxon>
        <taxon>metagenomes</taxon>
        <taxon>ecological metagenomes</taxon>
    </lineage>
</organism>
<dbReference type="InterPro" id="IPR025286">
    <property type="entry name" value="MOFRL_assoc_dom"/>
</dbReference>
<reference evidence="3" key="1">
    <citation type="journal article" date="2014" name="Front. Microbiol.">
        <title>High frequency of phylogenetically diverse reductive dehalogenase-homologous genes in deep subseafloor sedimentary metagenomes.</title>
        <authorList>
            <person name="Kawai M."/>
            <person name="Futagami T."/>
            <person name="Toyoda A."/>
            <person name="Takaki Y."/>
            <person name="Nishi S."/>
            <person name="Hori S."/>
            <person name="Arai W."/>
            <person name="Tsubouchi T."/>
            <person name="Morono Y."/>
            <person name="Uchiyama I."/>
            <person name="Ito T."/>
            <person name="Fujiyama A."/>
            <person name="Inagaki F."/>
            <person name="Takami H."/>
        </authorList>
    </citation>
    <scope>NUCLEOTIDE SEQUENCE</scope>
    <source>
        <strain evidence="3">Expedition CK06-06</strain>
    </source>
</reference>
<dbReference type="Gene3D" id="3.40.1480.10">
    <property type="entry name" value="MOFRL domain"/>
    <property type="match status" value="1"/>
</dbReference>
<evidence type="ECO:0000259" key="2">
    <source>
        <dbReference type="Pfam" id="PF13660"/>
    </source>
</evidence>
<name>X1RT29_9ZZZZ</name>
<dbReference type="GO" id="GO:0005737">
    <property type="term" value="C:cytoplasm"/>
    <property type="evidence" value="ECO:0007669"/>
    <property type="project" value="TreeGrafter"/>
</dbReference>
<protein>
    <recommendedName>
        <fullName evidence="4">MOFRL domain-containing protein</fullName>
    </recommendedName>
</protein>
<proteinExistence type="predicted"/>
<evidence type="ECO:0000313" key="3">
    <source>
        <dbReference type="EMBL" id="GAI83808.1"/>
    </source>
</evidence>
<dbReference type="SUPFAM" id="SSF82544">
    <property type="entry name" value="GckA/TtuD-like"/>
    <property type="match status" value="1"/>
</dbReference>
<dbReference type="PANTHER" id="PTHR12227:SF0">
    <property type="entry name" value="GLYCERATE KINASE"/>
    <property type="match status" value="1"/>
</dbReference>
<dbReference type="EMBL" id="BARW01007024">
    <property type="protein sequence ID" value="GAI83808.1"/>
    <property type="molecule type" value="Genomic_DNA"/>
</dbReference>
<feature type="non-terminal residue" evidence="3">
    <location>
        <position position="1"/>
    </location>
</feature>
<dbReference type="InterPro" id="IPR037035">
    <property type="entry name" value="GK-like_C_sf"/>
</dbReference>
<dbReference type="Pfam" id="PF13660">
    <property type="entry name" value="DUF4147"/>
    <property type="match status" value="1"/>
</dbReference>
<evidence type="ECO:0000259" key="1">
    <source>
        <dbReference type="Pfam" id="PF05161"/>
    </source>
</evidence>
<dbReference type="InterPro" id="IPR038614">
    <property type="entry name" value="GK_N_sf"/>
</dbReference>
<accession>X1RT29</accession>
<feature type="domain" description="MOFRL" evidence="1">
    <location>
        <begin position="274"/>
        <end position="380"/>
    </location>
</feature>
<dbReference type="AlphaFoldDB" id="X1RT29"/>